<dbReference type="PANTHER" id="PTHR37422:SF17">
    <property type="entry name" value="O-ANTIGEN LIGASE"/>
    <property type="match status" value="1"/>
</dbReference>
<accession>A0ABV6ZTP6</accession>
<evidence type="ECO:0000256" key="4">
    <source>
        <dbReference type="ARBA" id="ARBA00023136"/>
    </source>
</evidence>
<evidence type="ECO:0000256" key="2">
    <source>
        <dbReference type="ARBA" id="ARBA00022692"/>
    </source>
</evidence>
<dbReference type="RefSeq" id="WP_343163489.1">
    <property type="nucleotide sequence ID" value="NZ_JBHRSV010000001.1"/>
</dbReference>
<feature type="transmembrane region" description="Helical" evidence="5">
    <location>
        <begin position="54"/>
        <end position="73"/>
    </location>
</feature>
<dbReference type="InterPro" id="IPR051533">
    <property type="entry name" value="WaaL-like"/>
</dbReference>
<feature type="transmembrane region" description="Helical" evidence="5">
    <location>
        <begin position="85"/>
        <end position="103"/>
    </location>
</feature>
<dbReference type="Proteomes" id="UP001595379">
    <property type="component" value="Unassembled WGS sequence"/>
</dbReference>
<feature type="transmembrane region" description="Helical" evidence="5">
    <location>
        <begin position="109"/>
        <end position="127"/>
    </location>
</feature>
<organism evidence="7 8">
    <name type="scientific">Hyphobacterium vulgare</name>
    <dbReference type="NCBI Taxonomy" id="1736751"/>
    <lineage>
        <taxon>Bacteria</taxon>
        <taxon>Pseudomonadati</taxon>
        <taxon>Pseudomonadota</taxon>
        <taxon>Alphaproteobacteria</taxon>
        <taxon>Maricaulales</taxon>
        <taxon>Maricaulaceae</taxon>
        <taxon>Hyphobacterium</taxon>
    </lineage>
</organism>
<evidence type="ECO:0000256" key="1">
    <source>
        <dbReference type="ARBA" id="ARBA00004141"/>
    </source>
</evidence>
<evidence type="ECO:0000313" key="8">
    <source>
        <dbReference type="Proteomes" id="UP001595379"/>
    </source>
</evidence>
<evidence type="ECO:0000313" key="7">
    <source>
        <dbReference type="EMBL" id="MFC2924802.1"/>
    </source>
</evidence>
<feature type="transmembrane region" description="Helical" evidence="5">
    <location>
        <begin position="20"/>
        <end position="42"/>
    </location>
</feature>
<feature type="domain" description="O-antigen ligase-related" evidence="6">
    <location>
        <begin position="211"/>
        <end position="352"/>
    </location>
</feature>
<dbReference type="PANTHER" id="PTHR37422">
    <property type="entry name" value="TEICHURONIC ACID BIOSYNTHESIS PROTEIN TUAE"/>
    <property type="match status" value="1"/>
</dbReference>
<reference evidence="8" key="1">
    <citation type="journal article" date="2019" name="Int. J. Syst. Evol. Microbiol.">
        <title>The Global Catalogue of Microorganisms (GCM) 10K type strain sequencing project: providing services to taxonomists for standard genome sequencing and annotation.</title>
        <authorList>
            <consortium name="The Broad Institute Genomics Platform"/>
            <consortium name="The Broad Institute Genome Sequencing Center for Infectious Disease"/>
            <person name="Wu L."/>
            <person name="Ma J."/>
        </authorList>
    </citation>
    <scope>NUCLEOTIDE SEQUENCE [LARGE SCALE GENOMIC DNA]</scope>
    <source>
        <strain evidence="8">KCTC 52487</strain>
    </source>
</reference>
<keyword evidence="8" id="KW-1185">Reference proteome</keyword>
<sequence>MSFVAGTIGRLRQAPRLGVLEPLEAGATILVFLLMSQALLGPLLTSETDPDGPVLLRVMWLPVYALGLVWLVSRPMQGLKSVSRAPLMLVLALMCMASALWSLDPGLSMRRGFAVVMSVLFGFAVAARWDWKQLITLLAITYAILAFGSLLAVVAAPSFGIQQDIHVGAWRGLWGEKNTLGAIMSYGASASLGAAAVMPRRKLFWWCVAGLQAGLVLMSTSKTGLLALLLVVGGATGIALVRRGFGFAALMIFALLLGGSLGALILTMAPVEFLEMLGRDATLTGRTDIWEVLVGQVFDRPWTGYGYGAFWTVENGPVFWVRQATNWPVPTAHNGWLEVALAIGLPGLAILVLVYLGTVGRAAGRLFRGREVYFLLTFFAVVTTVSISESNLLHRNSLMWVVFVAAASKLAVREDRV</sequence>
<keyword evidence="7" id="KW-0436">Ligase</keyword>
<feature type="transmembrane region" description="Helical" evidence="5">
    <location>
        <begin position="179"/>
        <end position="198"/>
    </location>
</feature>
<dbReference type="GO" id="GO:0016874">
    <property type="term" value="F:ligase activity"/>
    <property type="evidence" value="ECO:0007669"/>
    <property type="project" value="UniProtKB-KW"/>
</dbReference>
<dbReference type="EMBL" id="JBHRSV010000001">
    <property type="protein sequence ID" value="MFC2924802.1"/>
    <property type="molecule type" value="Genomic_DNA"/>
</dbReference>
<evidence type="ECO:0000259" key="6">
    <source>
        <dbReference type="Pfam" id="PF04932"/>
    </source>
</evidence>
<feature type="transmembrane region" description="Helical" evidence="5">
    <location>
        <begin position="339"/>
        <end position="360"/>
    </location>
</feature>
<keyword evidence="4 5" id="KW-0472">Membrane</keyword>
<comment type="caution">
    <text evidence="7">The sequence shown here is derived from an EMBL/GenBank/DDBJ whole genome shotgun (WGS) entry which is preliminary data.</text>
</comment>
<dbReference type="InterPro" id="IPR007016">
    <property type="entry name" value="O-antigen_ligase-rel_domated"/>
</dbReference>
<keyword evidence="2 5" id="KW-0812">Transmembrane</keyword>
<dbReference type="Pfam" id="PF04932">
    <property type="entry name" value="Wzy_C"/>
    <property type="match status" value="1"/>
</dbReference>
<evidence type="ECO:0000256" key="5">
    <source>
        <dbReference type="SAM" id="Phobius"/>
    </source>
</evidence>
<feature type="transmembrane region" description="Helical" evidence="5">
    <location>
        <begin position="225"/>
        <end position="241"/>
    </location>
</feature>
<proteinExistence type="predicted"/>
<feature type="transmembrane region" description="Helical" evidence="5">
    <location>
        <begin position="372"/>
        <end position="388"/>
    </location>
</feature>
<feature type="transmembrane region" description="Helical" evidence="5">
    <location>
        <begin position="203"/>
        <end position="219"/>
    </location>
</feature>
<feature type="transmembrane region" description="Helical" evidence="5">
    <location>
        <begin position="134"/>
        <end position="159"/>
    </location>
</feature>
<evidence type="ECO:0000256" key="3">
    <source>
        <dbReference type="ARBA" id="ARBA00022989"/>
    </source>
</evidence>
<name>A0ABV6ZTP6_9PROT</name>
<protein>
    <submittedName>
        <fullName evidence="7">O-antigen ligase</fullName>
    </submittedName>
</protein>
<feature type="transmembrane region" description="Helical" evidence="5">
    <location>
        <begin position="248"/>
        <end position="269"/>
    </location>
</feature>
<gene>
    <name evidence="7" type="ORF">ACFOOR_01645</name>
</gene>
<comment type="subcellular location">
    <subcellularLocation>
        <location evidence="1">Membrane</location>
        <topology evidence="1">Multi-pass membrane protein</topology>
    </subcellularLocation>
</comment>
<keyword evidence="3 5" id="KW-1133">Transmembrane helix</keyword>